<dbReference type="EMBL" id="GEBQ01018072">
    <property type="protein sequence ID" value="JAT21905.1"/>
    <property type="molecule type" value="Transcribed_RNA"/>
</dbReference>
<reference evidence="1" key="1">
    <citation type="submission" date="2015-11" db="EMBL/GenBank/DDBJ databases">
        <title>De novo transcriptome assembly of four potential Pierce s Disease insect vectors from Arizona vineyards.</title>
        <authorList>
            <person name="Tassone E.E."/>
        </authorList>
    </citation>
    <scope>NUCLEOTIDE SEQUENCE</scope>
</reference>
<proteinExistence type="predicted"/>
<accession>A0A1B6LDY8</accession>
<feature type="non-terminal residue" evidence="1">
    <location>
        <position position="1"/>
    </location>
</feature>
<evidence type="ECO:0000313" key="1">
    <source>
        <dbReference type="EMBL" id="JAT21905.1"/>
    </source>
</evidence>
<sequence>LCALNVVQLVEKAQEGRSSLLAQYHCLLSDLPSTILMCTDSHRNCITHEMLEVRVVQDCSSWVNAVLRTSSELTVSTTAVAVELHSVVCTALVRTSEELVHVAAQRRMGDNQFAYLSRCSVRINQCTSATSRELKLEMQFQEEILFAEEFEIPLALRLEPNSSYAIETEFSFPHPLWYASDIEYYSDNRSSGLDVVCGLVNETNNWYGSHIKYILY</sequence>
<gene>
    <name evidence="1" type="ORF">g.42301</name>
</gene>
<protein>
    <submittedName>
        <fullName evidence="1">Uncharacterized protein</fullName>
    </submittedName>
</protein>
<dbReference type="AlphaFoldDB" id="A0A1B6LDY8"/>
<organism evidence="1">
    <name type="scientific">Graphocephala atropunctata</name>
    <dbReference type="NCBI Taxonomy" id="36148"/>
    <lineage>
        <taxon>Eukaryota</taxon>
        <taxon>Metazoa</taxon>
        <taxon>Ecdysozoa</taxon>
        <taxon>Arthropoda</taxon>
        <taxon>Hexapoda</taxon>
        <taxon>Insecta</taxon>
        <taxon>Pterygota</taxon>
        <taxon>Neoptera</taxon>
        <taxon>Paraneoptera</taxon>
        <taxon>Hemiptera</taxon>
        <taxon>Auchenorrhyncha</taxon>
        <taxon>Membracoidea</taxon>
        <taxon>Cicadellidae</taxon>
        <taxon>Cicadellinae</taxon>
        <taxon>Cicadellini</taxon>
        <taxon>Graphocephala</taxon>
    </lineage>
</organism>
<name>A0A1B6LDY8_9HEMI</name>
<feature type="non-terminal residue" evidence="1">
    <location>
        <position position="216"/>
    </location>
</feature>